<feature type="region of interest" description="Disordered" evidence="1">
    <location>
        <begin position="77"/>
        <end position="104"/>
    </location>
</feature>
<evidence type="ECO:0000256" key="1">
    <source>
        <dbReference type="SAM" id="MobiDB-lite"/>
    </source>
</evidence>
<evidence type="ECO:0000313" key="2">
    <source>
        <dbReference type="EMBL" id="KAG8047607.1"/>
    </source>
</evidence>
<dbReference type="AlphaFoldDB" id="A0A8J5RE83"/>
<keyword evidence="3" id="KW-1185">Reference proteome</keyword>
<reference evidence="2" key="2">
    <citation type="submission" date="2021-02" db="EMBL/GenBank/DDBJ databases">
        <authorList>
            <person name="Kimball J.A."/>
            <person name="Haas M.W."/>
            <person name="Macchietto M."/>
            <person name="Kono T."/>
            <person name="Duquette J."/>
            <person name="Shao M."/>
        </authorList>
    </citation>
    <scope>NUCLEOTIDE SEQUENCE</scope>
    <source>
        <tissue evidence="2">Fresh leaf tissue</tissue>
    </source>
</reference>
<proteinExistence type="predicted"/>
<protein>
    <submittedName>
        <fullName evidence="2">Uncharacterized protein</fullName>
    </submittedName>
</protein>
<name>A0A8J5RE83_ZIZPA</name>
<sequence length="104" mass="11185">MERGSRGVYLAPCISIIWVKPRPVNQGGTVEDMLLQLVPPSAKGYGSRPAGRPRSEISGADLVGHMGKMIPLYDAHDSPAASNLTDEKEMGRDLAEAQLPGEDR</sequence>
<evidence type="ECO:0000313" key="3">
    <source>
        <dbReference type="Proteomes" id="UP000729402"/>
    </source>
</evidence>
<feature type="compositionally biased region" description="Basic and acidic residues" evidence="1">
    <location>
        <begin position="85"/>
        <end position="104"/>
    </location>
</feature>
<comment type="caution">
    <text evidence="2">The sequence shown here is derived from an EMBL/GenBank/DDBJ whole genome shotgun (WGS) entry which is preliminary data.</text>
</comment>
<reference evidence="2" key="1">
    <citation type="journal article" date="2021" name="bioRxiv">
        <title>Whole Genome Assembly and Annotation of Northern Wild Rice, Zizania palustris L., Supports a Whole Genome Duplication in the Zizania Genus.</title>
        <authorList>
            <person name="Haas M."/>
            <person name="Kono T."/>
            <person name="Macchietto M."/>
            <person name="Millas R."/>
            <person name="McGilp L."/>
            <person name="Shao M."/>
            <person name="Duquette J."/>
            <person name="Hirsch C.N."/>
            <person name="Kimball J."/>
        </authorList>
    </citation>
    <scope>NUCLEOTIDE SEQUENCE</scope>
    <source>
        <tissue evidence="2">Fresh leaf tissue</tissue>
    </source>
</reference>
<accession>A0A8J5RE83</accession>
<dbReference type="EMBL" id="JAAALK010000290">
    <property type="protein sequence ID" value="KAG8047607.1"/>
    <property type="molecule type" value="Genomic_DNA"/>
</dbReference>
<gene>
    <name evidence="2" type="ORF">GUJ93_ZPchr0008g13546</name>
</gene>
<dbReference type="Proteomes" id="UP000729402">
    <property type="component" value="Unassembled WGS sequence"/>
</dbReference>
<organism evidence="2 3">
    <name type="scientific">Zizania palustris</name>
    <name type="common">Northern wild rice</name>
    <dbReference type="NCBI Taxonomy" id="103762"/>
    <lineage>
        <taxon>Eukaryota</taxon>
        <taxon>Viridiplantae</taxon>
        <taxon>Streptophyta</taxon>
        <taxon>Embryophyta</taxon>
        <taxon>Tracheophyta</taxon>
        <taxon>Spermatophyta</taxon>
        <taxon>Magnoliopsida</taxon>
        <taxon>Liliopsida</taxon>
        <taxon>Poales</taxon>
        <taxon>Poaceae</taxon>
        <taxon>BOP clade</taxon>
        <taxon>Oryzoideae</taxon>
        <taxon>Oryzeae</taxon>
        <taxon>Zizaniinae</taxon>
        <taxon>Zizania</taxon>
    </lineage>
</organism>